<keyword evidence="4" id="KW-1185">Reference proteome</keyword>
<feature type="compositionally biased region" description="Low complexity" evidence="1">
    <location>
        <begin position="8"/>
        <end position="19"/>
    </location>
</feature>
<dbReference type="PANTHER" id="PTHR31206:SF1">
    <property type="entry name" value="LP10445P"/>
    <property type="match status" value="1"/>
</dbReference>
<dbReference type="OrthoDB" id="45963at2759"/>
<reference evidence="3 5" key="2">
    <citation type="submission" date="2018-03" db="EMBL/GenBank/DDBJ databases">
        <authorList>
            <person name="Fogelqvist J."/>
        </authorList>
    </citation>
    <scope>NUCLEOTIDE SEQUENCE [LARGE SCALE GENOMIC DNA]</scope>
</reference>
<gene>
    <name evidence="2" type="ORF">PBRA_008291</name>
    <name evidence="3" type="ORF">PLBR_LOCUS2523</name>
</gene>
<geneLocation type="mitochondrion" evidence="3"/>
<sequence length="143" mass="15422">MTREIDEVVPSASAAAPSVEGHGDAPKSAGDAAVSACEGSASSPESTFLSRAFDGVVKAIDYVGESVADLIGLTTPRYQYVIDAYQRHLDEVAEEEQQISRGIERMRERELEEERSRRHGEDADPDEVAAAQSAVDSRVGERV</sequence>
<evidence type="ECO:0000313" key="2">
    <source>
        <dbReference type="EMBL" id="CEP00979.1"/>
    </source>
</evidence>
<keyword evidence="3" id="KW-0496">Mitochondrion</keyword>
<evidence type="ECO:0000256" key="1">
    <source>
        <dbReference type="SAM" id="MobiDB-lite"/>
    </source>
</evidence>
<feature type="compositionally biased region" description="Basic and acidic residues" evidence="1">
    <location>
        <begin position="102"/>
        <end position="122"/>
    </location>
</feature>
<evidence type="ECO:0000313" key="5">
    <source>
        <dbReference type="Proteomes" id="UP000290189"/>
    </source>
</evidence>
<feature type="region of interest" description="Disordered" evidence="1">
    <location>
        <begin position="97"/>
        <end position="143"/>
    </location>
</feature>
<evidence type="ECO:0000313" key="3">
    <source>
        <dbReference type="EMBL" id="SPQ95308.1"/>
    </source>
</evidence>
<evidence type="ECO:0000313" key="4">
    <source>
        <dbReference type="Proteomes" id="UP000039324"/>
    </source>
</evidence>
<dbReference type="PANTHER" id="PTHR31206">
    <property type="entry name" value="LP10445P"/>
    <property type="match status" value="1"/>
</dbReference>
<dbReference type="InterPro" id="IPR028260">
    <property type="entry name" value="FAM177"/>
</dbReference>
<dbReference type="EMBL" id="CDSF01000106">
    <property type="protein sequence ID" value="CEP00979.1"/>
    <property type="molecule type" value="Genomic_DNA"/>
</dbReference>
<name>A0A0G4J0T8_PLABS</name>
<dbReference type="Proteomes" id="UP000039324">
    <property type="component" value="Unassembled WGS sequence"/>
</dbReference>
<feature type="region of interest" description="Disordered" evidence="1">
    <location>
        <begin position="1"/>
        <end position="46"/>
    </location>
</feature>
<accession>A0A0G4J0T8</accession>
<proteinExistence type="predicted"/>
<dbReference type="Proteomes" id="UP000290189">
    <property type="component" value="Unassembled WGS sequence"/>
</dbReference>
<dbReference type="EMBL" id="OVEO01000004">
    <property type="protein sequence ID" value="SPQ95308.1"/>
    <property type="molecule type" value="Genomic_DNA"/>
</dbReference>
<dbReference type="AlphaFoldDB" id="A0A0G4J0T8"/>
<protein>
    <submittedName>
        <fullName evidence="2">Uncharacterized protein</fullName>
    </submittedName>
</protein>
<dbReference type="Pfam" id="PF14774">
    <property type="entry name" value="FAM177"/>
    <property type="match status" value="1"/>
</dbReference>
<reference evidence="2 4" key="1">
    <citation type="submission" date="2015-02" db="EMBL/GenBank/DDBJ databases">
        <authorList>
            <person name="Chooi Y.-H."/>
        </authorList>
    </citation>
    <scope>NUCLEOTIDE SEQUENCE [LARGE SCALE GENOMIC DNA]</scope>
    <source>
        <strain evidence="2">E3</strain>
    </source>
</reference>
<organism evidence="2 4">
    <name type="scientific">Plasmodiophora brassicae</name>
    <name type="common">Clubroot disease agent</name>
    <dbReference type="NCBI Taxonomy" id="37360"/>
    <lineage>
        <taxon>Eukaryota</taxon>
        <taxon>Sar</taxon>
        <taxon>Rhizaria</taxon>
        <taxon>Endomyxa</taxon>
        <taxon>Phytomyxea</taxon>
        <taxon>Plasmodiophorida</taxon>
        <taxon>Plasmodiophoridae</taxon>
        <taxon>Plasmodiophora</taxon>
    </lineage>
</organism>